<proteinExistence type="predicted"/>
<organism evidence="2 3">
    <name type="scientific">Mytilus galloprovincialis</name>
    <name type="common">Mediterranean mussel</name>
    <dbReference type="NCBI Taxonomy" id="29158"/>
    <lineage>
        <taxon>Eukaryota</taxon>
        <taxon>Metazoa</taxon>
        <taxon>Spiralia</taxon>
        <taxon>Lophotrochozoa</taxon>
        <taxon>Mollusca</taxon>
        <taxon>Bivalvia</taxon>
        <taxon>Autobranchia</taxon>
        <taxon>Pteriomorphia</taxon>
        <taxon>Mytilida</taxon>
        <taxon>Mytiloidea</taxon>
        <taxon>Mytilidae</taxon>
        <taxon>Mytilinae</taxon>
        <taxon>Mytilus</taxon>
    </lineage>
</organism>
<protein>
    <recommendedName>
        <fullName evidence="4">C2H2-type domain-containing protein</fullName>
    </recommendedName>
</protein>
<reference evidence="2" key="1">
    <citation type="submission" date="2018-11" db="EMBL/GenBank/DDBJ databases">
        <authorList>
            <person name="Alioto T."/>
            <person name="Alioto T."/>
        </authorList>
    </citation>
    <scope>NUCLEOTIDE SEQUENCE</scope>
</reference>
<feature type="coiled-coil region" evidence="1">
    <location>
        <begin position="77"/>
        <end position="152"/>
    </location>
</feature>
<evidence type="ECO:0000313" key="3">
    <source>
        <dbReference type="Proteomes" id="UP000596742"/>
    </source>
</evidence>
<dbReference type="AlphaFoldDB" id="A0A8B6DWB0"/>
<dbReference type="Proteomes" id="UP000596742">
    <property type="component" value="Unassembled WGS sequence"/>
</dbReference>
<keyword evidence="3" id="KW-1185">Reference proteome</keyword>
<dbReference type="EMBL" id="UYJE01004098">
    <property type="protein sequence ID" value="VDI24997.1"/>
    <property type="molecule type" value="Genomic_DNA"/>
</dbReference>
<accession>A0A8B6DWB0</accession>
<comment type="caution">
    <text evidence="2">The sequence shown here is derived from an EMBL/GenBank/DDBJ whole genome shotgun (WGS) entry which is preliminary data.</text>
</comment>
<sequence length="170" mass="20451">MSDVTGTKVWQCRLCNFEHINKKGAVQHFMLRHTPNNQIPYLCNICNFKALTEDYDEEITSSEEEVAIVEVEINVHVDERDEQIEELKNKIKEMEEEYRKETDKKEIHELEKRHKYECLRFGNFIEKLKREKKELKKELKSAEKKLENENICTKKIKSVVTLPTKRKLYY</sequence>
<evidence type="ECO:0000313" key="2">
    <source>
        <dbReference type="EMBL" id="VDI24997.1"/>
    </source>
</evidence>
<evidence type="ECO:0000256" key="1">
    <source>
        <dbReference type="SAM" id="Coils"/>
    </source>
</evidence>
<name>A0A8B6DWB0_MYTGA</name>
<evidence type="ECO:0008006" key="4">
    <source>
        <dbReference type="Google" id="ProtNLM"/>
    </source>
</evidence>
<gene>
    <name evidence="2" type="ORF">MGAL_10B066166</name>
</gene>
<keyword evidence="1" id="KW-0175">Coiled coil</keyword>
<dbReference type="OrthoDB" id="6148831at2759"/>